<dbReference type="Gene3D" id="3.90.1150.10">
    <property type="entry name" value="Aspartate Aminotransferase, domain 1"/>
    <property type="match status" value="1"/>
</dbReference>
<dbReference type="Proteomes" id="UP000649829">
    <property type="component" value="Unassembled WGS sequence"/>
</dbReference>
<keyword evidence="3" id="KW-0808">Transferase</keyword>
<dbReference type="Gene3D" id="3.40.640.10">
    <property type="entry name" value="Type I PLP-dependent aspartate aminotransferase-like (Major domain)"/>
    <property type="match status" value="1"/>
</dbReference>
<dbReference type="EMBL" id="BMLF01000002">
    <property type="protein sequence ID" value="GGM01625.1"/>
    <property type="molecule type" value="Genomic_DNA"/>
</dbReference>
<evidence type="ECO:0000259" key="4">
    <source>
        <dbReference type="Pfam" id="PF00155"/>
    </source>
</evidence>
<comment type="similarity">
    <text evidence="3">Belongs to the class-I pyridoxal-phosphate-dependent aminotransferase family.</text>
</comment>
<dbReference type="EC" id="2.6.1.-" evidence="3"/>
<dbReference type="SUPFAM" id="SSF53383">
    <property type="entry name" value="PLP-dependent transferases"/>
    <property type="match status" value="1"/>
</dbReference>
<accession>A0A917SWS7</accession>
<keyword evidence="2" id="KW-0663">Pyridoxal phosphate</keyword>
<dbReference type="InterPro" id="IPR004839">
    <property type="entry name" value="Aminotransferase_I/II_large"/>
</dbReference>
<dbReference type="PANTHER" id="PTHR42885">
    <property type="entry name" value="HISTIDINOL-PHOSPHATE AMINOTRANSFERASE-RELATED"/>
    <property type="match status" value="1"/>
</dbReference>
<name>A0A917SWS7_9RHOB</name>
<dbReference type="InterPro" id="IPR015422">
    <property type="entry name" value="PyrdxlP-dep_Trfase_small"/>
</dbReference>
<protein>
    <recommendedName>
        <fullName evidence="3">Aminotransferase</fullName>
        <ecNumber evidence="3">2.6.1.-</ecNumber>
    </recommendedName>
</protein>
<dbReference type="InterPro" id="IPR015424">
    <property type="entry name" value="PyrdxlP-dep_Trfase"/>
</dbReference>
<dbReference type="Pfam" id="PF00155">
    <property type="entry name" value="Aminotran_1_2"/>
    <property type="match status" value="1"/>
</dbReference>
<keyword evidence="3" id="KW-0032">Aminotransferase</keyword>
<evidence type="ECO:0000256" key="3">
    <source>
        <dbReference type="RuleBase" id="RU000481"/>
    </source>
</evidence>
<evidence type="ECO:0000256" key="2">
    <source>
        <dbReference type="ARBA" id="ARBA00022898"/>
    </source>
</evidence>
<dbReference type="InterPro" id="IPR015421">
    <property type="entry name" value="PyrdxlP-dep_Trfase_major"/>
</dbReference>
<gene>
    <name evidence="5" type="primary">cobC</name>
    <name evidence="5" type="ORF">GCM10011534_24350</name>
</gene>
<proteinExistence type="inferred from homology"/>
<dbReference type="RefSeq" id="WP_188781514.1">
    <property type="nucleotide sequence ID" value="NZ_BMLF01000002.1"/>
</dbReference>
<comment type="cofactor">
    <cofactor evidence="1 3">
        <name>pyridoxal 5'-phosphate</name>
        <dbReference type="ChEBI" id="CHEBI:597326"/>
    </cofactor>
</comment>
<comment type="caution">
    <text evidence="5">The sequence shown here is derived from an EMBL/GenBank/DDBJ whole genome shotgun (WGS) entry which is preliminary data.</text>
</comment>
<dbReference type="AlphaFoldDB" id="A0A917SWS7"/>
<reference evidence="5" key="1">
    <citation type="journal article" date="2014" name="Int. J. Syst. Evol. Microbiol.">
        <title>Complete genome sequence of Corynebacterium casei LMG S-19264T (=DSM 44701T), isolated from a smear-ripened cheese.</title>
        <authorList>
            <consortium name="US DOE Joint Genome Institute (JGI-PGF)"/>
            <person name="Walter F."/>
            <person name="Albersmeier A."/>
            <person name="Kalinowski J."/>
            <person name="Ruckert C."/>
        </authorList>
    </citation>
    <scope>NUCLEOTIDE SEQUENCE</scope>
    <source>
        <strain evidence="5">CGMCC 1.6293</strain>
    </source>
</reference>
<dbReference type="PANTHER" id="PTHR42885:SF1">
    <property type="entry name" value="THREONINE-PHOSPHATE DECARBOXYLASE"/>
    <property type="match status" value="1"/>
</dbReference>
<dbReference type="InterPro" id="IPR004838">
    <property type="entry name" value="NHTrfase_class1_PyrdxlP-BS"/>
</dbReference>
<evidence type="ECO:0000313" key="6">
    <source>
        <dbReference type="Proteomes" id="UP000649829"/>
    </source>
</evidence>
<dbReference type="PROSITE" id="PS00105">
    <property type="entry name" value="AA_TRANSFER_CLASS_1"/>
    <property type="match status" value="1"/>
</dbReference>
<keyword evidence="6" id="KW-1185">Reference proteome</keyword>
<dbReference type="GO" id="GO:0008483">
    <property type="term" value="F:transaminase activity"/>
    <property type="evidence" value="ECO:0007669"/>
    <property type="project" value="UniProtKB-KW"/>
</dbReference>
<organism evidence="5 6">
    <name type="scientific">Pseudooceanicola nanhaiensis</name>
    <dbReference type="NCBI Taxonomy" id="375761"/>
    <lineage>
        <taxon>Bacteria</taxon>
        <taxon>Pseudomonadati</taxon>
        <taxon>Pseudomonadota</taxon>
        <taxon>Alphaproteobacteria</taxon>
        <taxon>Rhodobacterales</taxon>
        <taxon>Paracoccaceae</taxon>
        <taxon>Pseudooceanicola</taxon>
    </lineage>
</organism>
<reference evidence="5" key="2">
    <citation type="submission" date="2020-09" db="EMBL/GenBank/DDBJ databases">
        <authorList>
            <person name="Sun Q."/>
            <person name="Zhou Y."/>
        </authorList>
    </citation>
    <scope>NUCLEOTIDE SEQUENCE</scope>
    <source>
        <strain evidence="5">CGMCC 1.6293</strain>
    </source>
</reference>
<evidence type="ECO:0000313" key="5">
    <source>
        <dbReference type="EMBL" id="GGM01625.1"/>
    </source>
</evidence>
<dbReference type="GO" id="GO:0030170">
    <property type="term" value="F:pyridoxal phosphate binding"/>
    <property type="evidence" value="ECO:0007669"/>
    <property type="project" value="InterPro"/>
</dbReference>
<sequence>MGRDHGGGIDAAAERFGGARDTWIDLSTGINPVPYPIPALSARTWRDLPDRAAQTELVEAARRFWGVPEGAAILPVPGLSAIIGRLPGLTPAGTVAIPGPTYNEYAPAFTAAGWQVLALDPVPDHHALVIVHPNNPDGRWHPAPPSGARLRVIDESFCDLAPDRSHIALAAEPRTLVLKSLGKFWGLGGLRLAFVIGDPEFTDRLSETLGPWHISGPAQEIGRRALADHDWATRTRARLAADAARMDRLAAGAGATPAGGTDLFRLYRIPNAAALRGRLARHRIWSRVFPWSSDLIRLGLPAPEEWDRVEAALA</sequence>
<evidence type="ECO:0000256" key="1">
    <source>
        <dbReference type="ARBA" id="ARBA00001933"/>
    </source>
</evidence>
<feature type="domain" description="Aminotransferase class I/classII large" evidence="4">
    <location>
        <begin position="39"/>
        <end position="246"/>
    </location>
</feature>